<dbReference type="NCBIfam" id="TIGR04042">
    <property type="entry name" value="MSMEG_0570_fam"/>
    <property type="match status" value="1"/>
</dbReference>
<evidence type="ECO:0000313" key="1">
    <source>
        <dbReference type="EMBL" id="UOK72283.1"/>
    </source>
</evidence>
<dbReference type="RefSeq" id="WP_244449984.1">
    <property type="nucleotide sequence ID" value="NZ_CP083239.1"/>
</dbReference>
<gene>
    <name evidence="1" type="ORF">K9D25_06115</name>
</gene>
<dbReference type="EMBL" id="CP083239">
    <property type="protein sequence ID" value="UOK72283.1"/>
    <property type="molecule type" value="Genomic_DNA"/>
</dbReference>
<sequence>MPEMRFTIRWPDGSMESCYSPSLVVKDYLTPGQSYTLADFLARSREALTIASARVEARYGFPCSRAIGQLARLERAGQAYATHPDARVAVETFAE</sequence>
<accession>A0A9E7A3Y5</accession>
<name>A0A9E7A3Y5_9HYPH</name>
<proteinExistence type="predicted"/>
<evidence type="ECO:0000313" key="2">
    <source>
        <dbReference type="Proteomes" id="UP000831684"/>
    </source>
</evidence>
<reference evidence="1" key="1">
    <citation type="submission" date="2021-09" db="EMBL/GenBank/DDBJ databases">
        <title>Network and meta-omics reveal the key degrader and cooperation patterns in an efficient 1,4-dioxane-degrading microbial community.</title>
        <authorList>
            <person name="Dai C."/>
        </authorList>
    </citation>
    <scope>NUCLEOTIDE SEQUENCE</scope>
    <source>
        <strain evidence="1">ZM13</strain>
    </source>
</reference>
<dbReference type="AlphaFoldDB" id="A0A9E7A3Y5"/>
<dbReference type="Proteomes" id="UP000831684">
    <property type="component" value="Chromosome"/>
</dbReference>
<protein>
    <submittedName>
        <fullName evidence="1">MSMEG_0570 family nitrogen starvation response protein</fullName>
    </submittedName>
</protein>
<dbReference type="InterPro" id="IPR023846">
    <property type="entry name" value="CHP04042_MSMEG0570"/>
</dbReference>
<organism evidence="1 2">
    <name type="scientific">Ancylobacter polymorphus</name>
    <dbReference type="NCBI Taxonomy" id="223390"/>
    <lineage>
        <taxon>Bacteria</taxon>
        <taxon>Pseudomonadati</taxon>
        <taxon>Pseudomonadota</taxon>
        <taxon>Alphaproteobacteria</taxon>
        <taxon>Hyphomicrobiales</taxon>
        <taxon>Xanthobacteraceae</taxon>
        <taxon>Ancylobacter</taxon>
    </lineage>
</organism>
<dbReference type="KEGG" id="apol:K9D25_06115"/>